<dbReference type="EMBL" id="SWLB01000016">
    <property type="protein sequence ID" value="KAF3327936.1"/>
    <property type="molecule type" value="Genomic_DNA"/>
</dbReference>
<dbReference type="CDD" id="cd06222">
    <property type="entry name" value="RNase_H_like"/>
    <property type="match status" value="1"/>
</dbReference>
<comment type="caution">
    <text evidence="3">The sequence shown here is derived from an EMBL/GenBank/DDBJ whole genome shotgun (WGS) entry which is preliminary data.</text>
</comment>
<accession>A0A833R0W9</accession>
<evidence type="ECO:0000256" key="1">
    <source>
        <dbReference type="SAM" id="MobiDB-lite"/>
    </source>
</evidence>
<feature type="region of interest" description="Disordered" evidence="1">
    <location>
        <begin position="375"/>
        <end position="413"/>
    </location>
</feature>
<dbReference type="InterPro" id="IPR023375">
    <property type="entry name" value="ADC_dom_sf"/>
</dbReference>
<evidence type="ECO:0000313" key="3">
    <source>
        <dbReference type="EMBL" id="KAF3327936.1"/>
    </source>
</evidence>
<evidence type="ECO:0000313" key="4">
    <source>
        <dbReference type="Proteomes" id="UP000623129"/>
    </source>
</evidence>
<dbReference type="Pfam" id="PF13456">
    <property type="entry name" value="RVT_3"/>
    <property type="match status" value="1"/>
</dbReference>
<organism evidence="3 4">
    <name type="scientific">Carex littledalei</name>
    <dbReference type="NCBI Taxonomy" id="544730"/>
    <lineage>
        <taxon>Eukaryota</taxon>
        <taxon>Viridiplantae</taxon>
        <taxon>Streptophyta</taxon>
        <taxon>Embryophyta</taxon>
        <taxon>Tracheophyta</taxon>
        <taxon>Spermatophyta</taxon>
        <taxon>Magnoliopsida</taxon>
        <taxon>Liliopsida</taxon>
        <taxon>Poales</taxon>
        <taxon>Cyperaceae</taxon>
        <taxon>Cyperoideae</taxon>
        <taxon>Cariceae</taxon>
        <taxon>Carex</taxon>
        <taxon>Carex subgen. Euthyceras</taxon>
    </lineage>
</organism>
<proteinExistence type="predicted"/>
<sequence>MPKLVSPIMPKRERLEAVLVPRGKMVILMDASWDSTRRTGTSFVFFDGQGRLQYVQMNHTTCSDPLQAEAMALLQVLRYVERELSTQILTQVLLCSECKILVNAILQNNFLELPSWQAAEMVVEGAQLYHTMIERVTLRHVNRELVTQPHFLANWARTSGSNCEGMLHLVKAEKARAFIPKEFRLVEAFGYTLGGFFLAHYEDSPAGKFDELVVIAGIVWNPPTSCAWAARVLVNSDKACHHGRKEIGLPSHTATFSKKIVAATEKPSNKSQSFLNSIAMNSTFGNQMELGEIEVSEAKNPSEMPLCNISLPFSVLKSENSDKGMPKIRMSLPSFSGRTEDYPHLLKYSCDIECRVSAVKPAKVYSSIVEKEPQKSSGNRAYVNSDQLSEEEAQTRSISRIRSNGEGPSSPSLDQGLVPLLERKLDPPQPHHLLRFDLFQNRYYSVHAQVDDILKRNLNLFLISNRNCGTTLLFPLLKSQLIKSITIAIAEATRGIPLVKFKPWSY</sequence>
<dbReference type="PANTHER" id="PTHR35467:SF2">
    <property type="entry name" value="PROTEIN NEOXANTHIN-DEFICIENT 1"/>
    <property type="match status" value="1"/>
</dbReference>
<evidence type="ECO:0000259" key="2">
    <source>
        <dbReference type="Pfam" id="PF13456"/>
    </source>
</evidence>
<dbReference type="GO" id="GO:0004523">
    <property type="term" value="F:RNA-DNA hybrid ribonuclease activity"/>
    <property type="evidence" value="ECO:0007669"/>
    <property type="project" value="InterPro"/>
</dbReference>
<dbReference type="InterPro" id="IPR002156">
    <property type="entry name" value="RNaseH_domain"/>
</dbReference>
<dbReference type="GO" id="GO:0003676">
    <property type="term" value="F:nucleic acid binding"/>
    <property type="evidence" value="ECO:0007669"/>
    <property type="project" value="InterPro"/>
</dbReference>
<gene>
    <name evidence="3" type="ORF">FCM35_KLT06542</name>
</gene>
<name>A0A833R0W9_9POAL</name>
<protein>
    <recommendedName>
        <fullName evidence="2">RNase H type-1 domain-containing protein</fullName>
    </recommendedName>
</protein>
<dbReference type="InterPro" id="IPR044730">
    <property type="entry name" value="RNase_H-like_dom_plant"/>
</dbReference>
<dbReference type="InterPro" id="IPR036397">
    <property type="entry name" value="RNaseH_sf"/>
</dbReference>
<dbReference type="SUPFAM" id="SSF160104">
    <property type="entry name" value="Acetoacetate decarboxylase-like"/>
    <property type="match status" value="1"/>
</dbReference>
<dbReference type="Gene3D" id="2.40.400.10">
    <property type="entry name" value="Acetoacetate decarboxylase-like"/>
    <property type="match status" value="1"/>
</dbReference>
<feature type="compositionally biased region" description="Polar residues" evidence="1">
    <location>
        <begin position="375"/>
        <end position="387"/>
    </location>
</feature>
<dbReference type="Proteomes" id="UP000623129">
    <property type="component" value="Unassembled WGS sequence"/>
</dbReference>
<keyword evidence="4" id="KW-1185">Reference proteome</keyword>
<dbReference type="AlphaFoldDB" id="A0A833R0W9"/>
<dbReference type="PANTHER" id="PTHR35467">
    <property type="match status" value="1"/>
</dbReference>
<dbReference type="Gene3D" id="3.30.420.10">
    <property type="entry name" value="Ribonuclease H-like superfamily/Ribonuclease H"/>
    <property type="match status" value="1"/>
</dbReference>
<dbReference type="InterPro" id="IPR039343">
    <property type="entry name" value="NDX1-like"/>
</dbReference>
<feature type="domain" description="RNase H type-1" evidence="2">
    <location>
        <begin position="30"/>
        <end position="156"/>
    </location>
</feature>
<reference evidence="3" key="1">
    <citation type="submission" date="2020-01" db="EMBL/GenBank/DDBJ databases">
        <title>Genome sequence of Kobresia littledalei, the first chromosome-level genome in the family Cyperaceae.</title>
        <authorList>
            <person name="Qu G."/>
        </authorList>
    </citation>
    <scope>NUCLEOTIDE SEQUENCE</scope>
    <source>
        <strain evidence="3">C.B.Clarke</strain>
        <tissue evidence="3">Leaf</tissue>
    </source>
</reference>
<dbReference type="OrthoDB" id="9970474at2759"/>
<feature type="compositionally biased region" description="Polar residues" evidence="1">
    <location>
        <begin position="395"/>
        <end position="413"/>
    </location>
</feature>